<proteinExistence type="inferred from homology"/>
<dbReference type="AlphaFoldDB" id="A0A9P5Q6Y9"/>
<dbReference type="InterPro" id="IPR002828">
    <property type="entry name" value="SurE-like_Pase/nucleotidase"/>
</dbReference>
<reference evidence="6" key="1">
    <citation type="submission" date="2020-11" db="EMBL/GenBank/DDBJ databases">
        <authorList>
            <consortium name="DOE Joint Genome Institute"/>
            <person name="Ahrendt S."/>
            <person name="Riley R."/>
            <person name="Andreopoulos W."/>
            <person name="Labutti K."/>
            <person name="Pangilinan J."/>
            <person name="Ruiz-Duenas F.J."/>
            <person name="Barrasa J.M."/>
            <person name="Sanchez-Garcia M."/>
            <person name="Camarero S."/>
            <person name="Miyauchi S."/>
            <person name="Serrano A."/>
            <person name="Linde D."/>
            <person name="Babiker R."/>
            <person name="Drula E."/>
            <person name="Ayuso-Fernandez I."/>
            <person name="Pacheco R."/>
            <person name="Padilla G."/>
            <person name="Ferreira P."/>
            <person name="Barriuso J."/>
            <person name="Kellner H."/>
            <person name="Castanera R."/>
            <person name="Alfaro M."/>
            <person name="Ramirez L."/>
            <person name="Pisabarro A.G."/>
            <person name="Kuo A."/>
            <person name="Tritt A."/>
            <person name="Lipzen A."/>
            <person name="He G."/>
            <person name="Yan M."/>
            <person name="Ng V."/>
            <person name="Cullen D."/>
            <person name="Martin F."/>
            <person name="Rosso M.-N."/>
            <person name="Henrissat B."/>
            <person name="Hibbett D."/>
            <person name="Martinez A.T."/>
            <person name="Grigoriev I.V."/>
        </authorList>
    </citation>
    <scope>NUCLEOTIDE SEQUENCE</scope>
    <source>
        <strain evidence="6">AH 40177</strain>
    </source>
</reference>
<dbReference type="InterPro" id="IPR030048">
    <property type="entry name" value="SurE"/>
</dbReference>
<dbReference type="Pfam" id="PF01975">
    <property type="entry name" value="SurE"/>
    <property type="match status" value="1"/>
</dbReference>
<keyword evidence="7" id="KW-1185">Reference proteome</keyword>
<gene>
    <name evidence="6" type="ORF">BDP27DRAFT_954407</name>
</gene>
<comment type="caution">
    <text evidence="6">The sequence shown here is derived from an EMBL/GenBank/DDBJ whole genome shotgun (WGS) entry which is preliminary data.</text>
</comment>
<keyword evidence="4" id="KW-0732">Signal</keyword>
<accession>A0A9P5Q6Y9</accession>
<evidence type="ECO:0000256" key="3">
    <source>
        <dbReference type="ARBA" id="ARBA00022801"/>
    </source>
</evidence>
<comment type="similarity">
    <text evidence="1">Belongs to the SurE nucleotidase family.</text>
</comment>
<feature type="signal peptide" evidence="4">
    <location>
        <begin position="1"/>
        <end position="17"/>
    </location>
</feature>
<dbReference type="OrthoDB" id="4018688at2759"/>
<sequence>MKFPITSVLLSVGLARSTNILLTSDDGWAVAMIRAQNTALLDAHYDVVLSSPADNKSGTGSSSAPSTVLNKTCQFDTCPIGSPPEGYNASDPRLNYVNSFPVDAVSYGIRTLAPKIFGRAPDFVVSGPNVGTNLGTTIVGISGTVGAACEAALLGVPSAAFSGGGLSHVSYTDLSNNNTNTFSAKIFANLTVEFVDAFLADGKPYLPPGVTLNVNYPTLTSSSCTSPSDFTFILTRISPDASVTDVKICGTDHLPGETEVVGTQGCFASVSVMNATTKADVDATTQAFVLNRLTGFLSCLPEGDDSVEAEKYQRPLGLFGKL</sequence>
<evidence type="ECO:0000313" key="6">
    <source>
        <dbReference type="EMBL" id="KAF9075757.1"/>
    </source>
</evidence>
<evidence type="ECO:0000256" key="2">
    <source>
        <dbReference type="ARBA" id="ARBA00022723"/>
    </source>
</evidence>
<feature type="domain" description="Survival protein SurE-like phosphatase/nucleotidase" evidence="5">
    <location>
        <begin position="20"/>
        <end position="225"/>
    </location>
</feature>
<evidence type="ECO:0000259" key="5">
    <source>
        <dbReference type="Pfam" id="PF01975"/>
    </source>
</evidence>
<dbReference type="Proteomes" id="UP000772434">
    <property type="component" value="Unassembled WGS sequence"/>
</dbReference>
<dbReference type="PANTHER" id="PTHR30457:SF0">
    <property type="entry name" value="PHOSPHATASE, PUTATIVE (AFU_ORTHOLOGUE AFUA_4G01070)-RELATED"/>
    <property type="match status" value="1"/>
</dbReference>
<dbReference type="Gene3D" id="3.40.1210.10">
    <property type="entry name" value="Survival protein SurE-like phosphatase/nucleotidase"/>
    <property type="match status" value="1"/>
</dbReference>
<name>A0A9P5Q6Y9_9AGAR</name>
<dbReference type="SUPFAM" id="SSF64167">
    <property type="entry name" value="SurE-like"/>
    <property type="match status" value="1"/>
</dbReference>
<evidence type="ECO:0000313" key="7">
    <source>
        <dbReference type="Proteomes" id="UP000772434"/>
    </source>
</evidence>
<protein>
    <submittedName>
        <fullName evidence="6">Acid phosphatase</fullName>
    </submittedName>
</protein>
<dbReference type="GO" id="GO:0046872">
    <property type="term" value="F:metal ion binding"/>
    <property type="evidence" value="ECO:0007669"/>
    <property type="project" value="UniProtKB-KW"/>
</dbReference>
<evidence type="ECO:0000256" key="1">
    <source>
        <dbReference type="ARBA" id="ARBA00011062"/>
    </source>
</evidence>
<dbReference type="GO" id="GO:0008252">
    <property type="term" value="F:nucleotidase activity"/>
    <property type="evidence" value="ECO:0007669"/>
    <property type="project" value="InterPro"/>
</dbReference>
<dbReference type="InterPro" id="IPR036523">
    <property type="entry name" value="SurE-like_sf"/>
</dbReference>
<keyword evidence="2" id="KW-0479">Metal-binding</keyword>
<dbReference type="PANTHER" id="PTHR30457">
    <property type="entry name" value="5'-NUCLEOTIDASE SURE"/>
    <property type="match status" value="1"/>
</dbReference>
<feature type="chain" id="PRO_5040364057" evidence="4">
    <location>
        <begin position="18"/>
        <end position="322"/>
    </location>
</feature>
<evidence type="ECO:0000256" key="4">
    <source>
        <dbReference type="SAM" id="SignalP"/>
    </source>
</evidence>
<organism evidence="6 7">
    <name type="scientific">Rhodocollybia butyracea</name>
    <dbReference type="NCBI Taxonomy" id="206335"/>
    <lineage>
        <taxon>Eukaryota</taxon>
        <taxon>Fungi</taxon>
        <taxon>Dikarya</taxon>
        <taxon>Basidiomycota</taxon>
        <taxon>Agaricomycotina</taxon>
        <taxon>Agaricomycetes</taxon>
        <taxon>Agaricomycetidae</taxon>
        <taxon>Agaricales</taxon>
        <taxon>Marasmiineae</taxon>
        <taxon>Omphalotaceae</taxon>
        <taxon>Rhodocollybia</taxon>
    </lineage>
</organism>
<dbReference type="EMBL" id="JADNRY010000008">
    <property type="protein sequence ID" value="KAF9075757.1"/>
    <property type="molecule type" value="Genomic_DNA"/>
</dbReference>
<keyword evidence="3" id="KW-0378">Hydrolase</keyword>